<keyword evidence="1" id="KW-0489">Methyltransferase</keyword>
<keyword evidence="4" id="KW-1133">Transmembrane helix</keyword>
<keyword evidence="4" id="KW-0812">Transmembrane</keyword>
<gene>
    <name evidence="5" type="ORF">PCOR1329_LOCUS7651</name>
</gene>
<dbReference type="InterPro" id="IPR029063">
    <property type="entry name" value="SAM-dependent_MTases_sf"/>
</dbReference>
<dbReference type="InterPro" id="IPR001525">
    <property type="entry name" value="C5_MeTfrase"/>
</dbReference>
<proteinExistence type="predicted"/>
<dbReference type="Gene3D" id="3.40.50.150">
    <property type="entry name" value="Vaccinia Virus protein VP39"/>
    <property type="match status" value="1"/>
</dbReference>
<accession>A0ABN9Q7L6</accession>
<reference evidence="5" key="1">
    <citation type="submission" date="2023-10" db="EMBL/GenBank/DDBJ databases">
        <authorList>
            <person name="Chen Y."/>
            <person name="Shah S."/>
            <person name="Dougan E. K."/>
            <person name="Thang M."/>
            <person name="Chan C."/>
        </authorList>
    </citation>
    <scope>NUCLEOTIDE SEQUENCE [LARGE SCALE GENOMIC DNA]</scope>
</reference>
<dbReference type="Pfam" id="PF00145">
    <property type="entry name" value="DNA_methylase"/>
    <property type="match status" value="1"/>
</dbReference>
<dbReference type="Proteomes" id="UP001189429">
    <property type="component" value="Unassembled WGS sequence"/>
</dbReference>
<protein>
    <recommendedName>
        <fullName evidence="7">DNA (cytosine-5-)-methyltransferase</fullName>
    </recommendedName>
</protein>
<keyword evidence="4" id="KW-0472">Membrane</keyword>
<feature type="region of interest" description="Disordered" evidence="3">
    <location>
        <begin position="490"/>
        <end position="510"/>
    </location>
</feature>
<feature type="region of interest" description="Disordered" evidence="3">
    <location>
        <begin position="300"/>
        <end position="321"/>
    </location>
</feature>
<keyword evidence="2" id="KW-0808">Transferase</keyword>
<evidence type="ECO:0000256" key="2">
    <source>
        <dbReference type="ARBA" id="ARBA00022679"/>
    </source>
</evidence>
<name>A0ABN9Q7L6_9DINO</name>
<sequence length="510" mass="55324">MAPVLVADQSPLPVEDSVSPQAVEVSSGSTFLDVAIALSHSRLGARLCRAVIDGLKAAAAAFPSGFTWGTACSGTDVLLKVCSHSSAFWSSQYDVDLKFESTFACEKDEDAQAFLCDQHELRRLFGDVSDLTRHQTRNLITDQDEIAPFVDGFAMGFTCGPRSPANPRAKQNMNCIQRDTSAATNVTLRGGMACIEKARPALVWLENVKELFANDGSSDQSDGEAVLQMLKDLNYECEGFVFDAAAYGSWPPRNRLYIIGLLGLSPENRSKLKMVRRILGAMEIGPGTADEVVVSDPSRLPGAAAHREGPGAPSKKKPKVEKNGEFNYKVEHMDIFGVCKLSWPPSLESSGATGDDIDFSGMSVRMAEAVDINESLKRLTGFDGEGSEGSDLKSPWKYPSIGTLTAHSRWLLRMPGNKLRLMTGFECLRAIGWDFEDWTPHSCEMAARSELGCELAGMAFSGFACAPLLAAVFAAMGMPSHYLDMTDADAQQQEEDQEVHTVESDSENSD</sequence>
<comment type="caution">
    <text evidence="5">The sequence shown here is derived from an EMBL/GenBank/DDBJ whole genome shotgun (WGS) entry which is preliminary data.</text>
</comment>
<evidence type="ECO:0000313" key="5">
    <source>
        <dbReference type="EMBL" id="CAK0799104.1"/>
    </source>
</evidence>
<keyword evidence="6" id="KW-1185">Reference proteome</keyword>
<evidence type="ECO:0000256" key="4">
    <source>
        <dbReference type="SAM" id="Phobius"/>
    </source>
</evidence>
<dbReference type="EMBL" id="CAUYUJ010002081">
    <property type="protein sequence ID" value="CAK0799104.1"/>
    <property type="molecule type" value="Genomic_DNA"/>
</dbReference>
<evidence type="ECO:0000256" key="1">
    <source>
        <dbReference type="ARBA" id="ARBA00022603"/>
    </source>
</evidence>
<evidence type="ECO:0008006" key="7">
    <source>
        <dbReference type="Google" id="ProtNLM"/>
    </source>
</evidence>
<feature type="transmembrane region" description="Helical" evidence="4">
    <location>
        <begin position="455"/>
        <end position="476"/>
    </location>
</feature>
<evidence type="ECO:0000256" key="3">
    <source>
        <dbReference type="SAM" id="MobiDB-lite"/>
    </source>
</evidence>
<dbReference type="SUPFAM" id="SSF53335">
    <property type="entry name" value="S-adenosyl-L-methionine-dependent methyltransferases"/>
    <property type="match status" value="1"/>
</dbReference>
<evidence type="ECO:0000313" key="6">
    <source>
        <dbReference type="Proteomes" id="UP001189429"/>
    </source>
</evidence>
<organism evidence="5 6">
    <name type="scientific">Prorocentrum cordatum</name>
    <dbReference type="NCBI Taxonomy" id="2364126"/>
    <lineage>
        <taxon>Eukaryota</taxon>
        <taxon>Sar</taxon>
        <taxon>Alveolata</taxon>
        <taxon>Dinophyceae</taxon>
        <taxon>Prorocentrales</taxon>
        <taxon>Prorocentraceae</taxon>
        <taxon>Prorocentrum</taxon>
    </lineage>
</organism>